<dbReference type="Proteomes" id="UP000555763">
    <property type="component" value="Unassembled WGS sequence"/>
</dbReference>
<gene>
    <name evidence="1" type="ORF">A2J79_000775</name>
    <name evidence="2" type="ORF">A5U30_002626</name>
</gene>
<evidence type="ECO:0000313" key="2">
    <source>
        <dbReference type="EMBL" id="EFM8154998.1"/>
    </source>
</evidence>
<comment type="caution">
    <text evidence="2">The sequence shown here is derived from an EMBL/GenBank/DDBJ whole genome shotgun (WGS) entry which is preliminary data.</text>
</comment>
<sequence length="286" mass="33662">MYTFSKFINYAIFCFLLLFSLNSIADDLLIFKKYGYGYGESRIVTDSPFFYPLRDDEKYVFLSPGYLLDDKKNKKLQSETNMFIRLFAEQKSKKEVVMTIELENKSHHSFYLPDIFLTFFKKNKQDMVYTSSCKQDFLIITDNSRLDFLGSFCNGYDDDPDSGNWFEIKSGEKYVVSIYLNKSLYAFPPGLRRYKVGTLEYPFVNEQWLVRQRIYKKMFNLLSQKYTCFFNKDNSHIEPDNSCLGDNNDDGIKGLLLNLDMSGEKPEDKFNIRSNQVYIDIDTNKS</sequence>
<dbReference type="AlphaFoldDB" id="A0A828NSX2"/>
<dbReference type="Proteomes" id="UP000711811">
    <property type="component" value="Unassembled WGS sequence"/>
</dbReference>
<evidence type="ECO:0000313" key="1">
    <source>
        <dbReference type="EMBL" id="EFJ6480455.1"/>
    </source>
</evidence>
<reference evidence="2 3" key="2">
    <citation type="submission" date="2020-02" db="EMBL/GenBank/DDBJ databases">
        <authorList>
            <consortium name="PulseNet: The National Subtyping Network for Foodborne Disease Surveillance"/>
            <person name="Tarr C.L."/>
            <person name="Trees E."/>
            <person name="Katz L.S."/>
            <person name="Carleton-Romer H.A."/>
            <person name="Stroika S."/>
            <person name="Kucerova Z."/>
            <person name="Roache K.F."/>
            <person name="Sabol A.L."/>
            <person name="Besser J."/>
            <person name="Gerner-Smidt P."/>
        </authorList>
    </citation>
    <scope>NUCLEOTIDE SEQUENCE [LARGE SCALE GENOMIC DNA]</scope>
    <source>
        <strain evidence="2 3">PNUSAE002719</strain>
    </source>
</reference>
<accession>A0A828NSX2</accession>
<evidence type="ECO:0000313" key="3">
    <source>
        <dbReference type="Proteomes" id="UP000555763"/>
    </source>
</evidence>
<dbReference type="EMBL" id="AATLZG010000016">
    <property type="protein sequence ID" value="EFM8154998.1"/>
    <property type="molecule type" value="Genomic_DNA"/>
</dbReference>
<protein>
    <submittedName>
        <fullName evidence="2">Uncharacterized protein</fullName>
    </submittedName>
</protein>
<name>A0A828NSX2_ECOLX</name>
<proteinExistence type="predicted"/>
<dbReference type="RefSeq" id="WP_001765049.1">
    <property type="nucleotide sequence ID" value="NZ_BFHM01000023.1"/>
</dbReference>
<dbReference type="EMBL" id="AATCLQ010000003">
    <property type="protein sequence ID" value="EFJ6480455.1"/>
    <property type="molecule type" value="Genomic_DNA"/>
</dbReference>
<organism evidence="2 3">
    <name type="scientific">Escherichia coli</name>
    <dbReference type="NCBI Taxonomy" id="562"/>
    <lineage>
        <taxon>Bacteria</taxon>
        <taxon>Pseudomonadati</taxon>
        <taxon>Pseudomonadota</taxon>
        <taxon>Gammaproteobacteria</taxon>
        <taxon>Enterobacterales</taxon>
        <taxon>Enterobacteriaceae</taxon>
        <taxon>Escherichia</taxon>
    </lineage>
</organism>
<reference evidence="1" key="1">
    <citation type="submission" date="2020-02" db="EMBL/GenBank/DDBJ databases">
        <authorList>
            <person name="Ashton P.M."/>
            <person name="Dallman T."/>
            <person name="Nair S."/>
            <person name="De Pinna E."/>
            <person name="Peters T."/>
            <person name="Grant K."/>
        </authorList>
    </citation>
    <scope>NUCLEOTIDE SEQUENCE</scope>
    <source>
        <strain evidence="1">93335</strain>
    </source>
</reference>